<dbReference type="InterPro" id="IPR036452">
    <property type="entry name" value="Ribo_hydro-like"/>
</dbReference>
<evidence type="ECO:0000256" key="2">
    <source>
        <dbReference type="ARBA" id="ARBA00023295"/>
    </source>
</evidence>
<dbReference type="GO" id="GO:0008477">
    <property type="term" value="F:purine nucleosidase activity"/>
    <property type="evidence" value="ECO:0007669"/>
    <property type="project" value="TreeGrafter"/>
</dbReference>
<dbReference type="GO" id="GO:0006152">
    <property type="term" value="P:purine nucleoside catabolic process"/>
    <property type="evidence" value="ECO:0007669"/>
    <property type="project" value="TreeGrafter"/>
</dbReference>
<dbReference type="SUPFAM" id="SSF53590">
    <property type="entry name" value="Nucleoside hydrolase"/>
    <property type="match status" value="1"/>
</dbReference>
<dbReference type="KEGG" id="bfm:BP422_02750"/>
<name>A0A220MD24_9BACL</name>
<evidence type="ECO:0000259" key="3">
    <source>
        <dbReference type="Pfam" id="PF01156"/>
    </source>
</evidence>
<sequence>MAKKHRLFIEFCGGFGQGLALLYALRSPDVQVAGIICRDTQSSLASKLIDFAQPDYEIPIVTGAKQPLFSGTVETTTSEGVQLLTENTQDEESDLTLVTFDRLTTLALAVARDPLLARKFTRIVVQGGAIRVPGDVTAIAETNMHGDPEAAALVLSARLPLVLVPLDTTSSFRLKEEQVHTLGSLAQAVGLIDRTTKSDEQFAASARALHAWVAMLAALSPDKMRTEQMKLAVECKSERSRGAILADLRAKPSVGTDTAVCVEVEMVEAERWLQTVLDQGGV</sequence>
<evidence type="ECO:0000256" key="1">
    <source>
        <dbReference type="ARBA" id="ARBA00022801"/>
    </source>
</evidence>
<feature type="domain" description="Inosine/uridine-preferring nucleoside hydrolase" evidence="3">
    <location>
        <begin position="18"/>
        <end position="265"/>
    </location>
</feature>
<gene>
    <name evidence="4" type="ORF">BP422_02750</name>
</gene>
<dbReference type="GO" id="GO:0005829">
    <property type="term" value="C:cytosol"/>
    <property type="evidence" value="ECO:0007669"/>
    <property type="project" value="TreeGrafter"/>
</dbReference>
<dbReference type="InterPro" id="IPR001910">
    <property type="entry name" value="Inosine/uridine_hydrolase_dom"/>
</dbReference>
<dbReference type="Pfam" id="PF01156">
    <property type="entry name" value="IU_nuc_hydro"/>
    <property type="match status" value="1"/>
</dbReference>
<reference evidence="4 5" key="1">
    <citation type="submission" date="2016-11" db="EMBL/GenBank/DDBJ databases">
        <authorList>
            <person name="Jaros S."/>
            <person name="Januszkiewicz K."/>
            <person name="Wedrychowicz H."/>
        </authorList>
    </citation>
    <scope>NUCLEOTIDE SEQUENCE [LARGE SCALE GENOMIC DNA]</scope>
    <source>
        <strain evidence="4 5">NF2</strain>
    </source>
</reference>
<dbReference type="AlphaFoldDB" id="A0A220MD24"/>
<evidence type="ECO:0000313" key="4">
    <source>
        <dbReference type="EMBL" id="ASJ52560.1"/>
    </source>
</evidence>
<dbReference type="PANTHER" id="PTHR12304">
    <property type="entry name" value="INOSINE-URIDINE PREFERRING NUCLEOSIDE HYDROLASE"/>
    <property type="match status" value="1"/>
</dbReference>
<organism evidence="4 5">
    <name type="scientific">Brevibacillus formosus</name>
    <dbReference type="NCBI Taxonomy" id="54913"/>
    <lineage>
        <taxon>Bacteria</taxon>
        <taxon>Bacillati</taxon>
        <taxon>Bacillota</taxon>
        <taxon>Bacilli</taxon>
        <taxon>Bacillales</taxon>
        <taxon>Paenibacillaceae</taxon>
        <taxon>Brevibacillus</taxon>
    </lineage>
</organism>
<dbReference type="PANTHER" id="PTHR12304:SF4">
    <property type="entry name" value="URIDINE NUCLEOSIDASE"/>
    <property type="match status" value="1"/>
</dbReference>
<evidence type="ECO:0000313" key="5">
    <source>
        <dbReference type="Proteomes" id="UP000197781"/>
    </source>
</evidence>
<keyword evidence="2" id="KW-0326">Glycosidase</keyword>
<dbReference type="Proteomes" id="UP000197781">
    <property type="component" value="Chromosome"/>
</dbReference>
<proteinExistence type="predicted"/>
<dbReference type="Gene3D" id="3.90.245.10">
    <property type="entry name" value="Ribonucleoside hydrolase-like"/>
    <property type="match status" value="1"/>
</dbReference>
<protein>
    <submittedName>
        <fullName evidence="4">Nucleoside hydrolase</fullName>
    </submittedName>
</protein>
<dbReference type="InterPro" id="IPR023186">
    <property type="entry name" value="IUNH"/>
</dbReference>
<dbReference type="EMBL" id="CP018145">
    <property type="protein sequence ID" value="ASJ52560.1"/>
    <property type="molecule type" value="Genomic_DNA"/>
</dbReference>
<accession>A0A220MD24</accession>
<dbReference type="RefSeq" id="WP_088906452.1">
    <property type="nucleotide sequence ID" value="NZ_CP018145.1"/>
</dbReference>
<keyword evidence="1 4" id="KW-0378">Hydrolase</keyword>